<dbReference type="EMBL" id="RBVV01000214">
    <property type="protein sequence ID" value="RNJ52331.1"/>
    <property type="molecule type" value="Genomic_DNA"/>
</dbReference>
<feature type="compositionally biased region" description="Polar residues" evidence="2">
    <location>
        <begin position="48"/>
        <end position="60"/>
    </location>
</feature>
<comment type="caution">
    <text evidence="3">The sequence shown here is derived from an EMBL/GenBank/DDBJ whole genome shotgun (WGS) entry which is preliminary data.</text>
</comment>
<evidence type="ECO:0000313" key="4">
    <source>
        <dbReference type="Proteomes" id="UP000267145"/>
    </source>
</evidence>
<dbReference type="STRING" id="1051616.A0A3M9XWC5"/>
<feature type="compositionally biased region" description="Basic and acidic residues" evidence="2">
    <location>
        <begin position="94"/>
        <end position="103"/>
    </location>
</feature>
<protein>
    <submittedName>
        <fullName evidence="3">Uncharacterized protein</fullName>
    </submittedName>
</protein>
<feature type="region of interest" description="Disordered" evidence="2">
    <location>
        <begin position="85"/>
        <end position="192"/>
    </location>
</feature>
<sequence>MPLRREPSREHELPVESSWRMVEGGENDSFDTSIVPELDFEDDIPLSSGPSQGNFSLASQDSAHSISDFVDRADDERVILRTPFRPSIPTTRQTSDDVHRTPEPEFYMPSIHMESPSQGRSSSGRSSRTIRPTMDEKERIAMRLRNQRQQSGYGSLLRKRNNNSSSSNDARFGGREAQRQPTDRQQQTVGRRVMDSAPHALLDVLAWVADIVGMALRMLKLPLAMMFAVWLMIGATIILRNMVTQSITTSLSPICKIPGVGALSLPFCPQFGVTPAGSDEQLSAPGGQSVEFDDLMNVQASFEQVLERSADGVSLPMEMKRSESSIRDLRTMVRYSELPARDELVFHFDEYIATARQTASDLQKFNTHVGSAVDSVISINHWTSRYLDALDASTAAADADSAGTGLAVWTSWLFAPFQPATVPFDERALLDKYIEHTALVSDRIAGLLVEAQAVLRLLTRAEDHLSLIYDVVTRSHRSVRDSRDDVLWTLWSLVGANNRRISDLNGQLRLLRAVDTQRSQAVSQVSALVVELEKIEAGLGDLRDRVAEPGLARSAIGPGPGLGDRGAIPLSVHIETIDRGVDRLEEARRRIRDAEDDKVREALARGGVKDEARAIDA</sequence>
<dbReference type="GeneID" id="39607550"/>
<accession>A0A3M9XWC5</accession>
<proteinExistence type="predicted"/>
<evidence type="ECO:0000256" key="1">
    <source>
        <dbReference type="SAM" id="Coils"/>
    </source>
</evidence>
<organism evidence="3 4">
    <name type="scientific">Verticillium nonalfalfae</name>
    <dbReference type="NCBI Taxonomy" id="1051616"/>
    <lineage>
        <taxon>Eukaryota</taxon>
        <taxon>Fungi</taxon>
        <taxon>Dikarya</taxon>
        <taxon>Ascomycota</taxon>
        <taxon>Pezizomycotina</taxon>
        <taxon>Sordariomycetes</taxon>
        <taxon>Hypocreomycetidae</taxon>
        <taxon>Glomerellales</taxon>
        <taxon>Plectosphaerellaceae</taxon>
        <taxon>Verticillium</taxon>
    </lineage>
</organism>
<dbReference type="AlphaFoldDB" id="A0A3M9XWC5"/>
<evidence type="ECO:0000256" key="2">
    <source>
        <dbReference type="SAM" id="MobiDB-lite"/>
    </source>
</evidence>
<feature type="compositionally biased region" description="Basic and acidic residues" evidence="2">
    <location>
        <begin position="172"/>
        <end position="182"/>
    </location>
</feature>
<feature type="region of interest" description="Disordered" evidence="2">
    <location>
        <begin position="1"/>
        <end position="60"/>
    </location>
</feature>
<feature type="compositionally biased region" description="Basic and acidic residues" evidence="2">
    <location>
        <begin position="1"/>
        <end position="14"/>
    </location>
</feature>
<dbReference type="Proteomes" id="UP000267145">
    <property type="component" value="Unassembled WGS sequence"/>
</dbReference>
<name>A0A3M9XWC5_9PEZI</name>
<feature type="coiled-coil region" evidence="1">
    <location>
        <begin position="577"/>
        <end position="604"/>
    </location>
</feature>
<gene>
    <name evidence="3" type="ORF">D7B24_003861</name>
</gene>
<reference evidence="3 4" key="1">
    <citation type="submission" date="2018-10" db="EMBL/GenBank/DDBJ databases">
        <title>Genome sequence of Verticillium nonalfalfae VnAa140.</title>
        <authorList>
            <person name="Stajich J.E."/>
            <person name="Kasson M.T."/>
        </authorList>
    </citation>
    <scope>NUCLEOTIDE SEQUENCE [LARGE SCALE GENOMIC DNA]</scope>
    <source>
        <strain evidence="3 4">VnAa140</strain>
    </source>
</reference>
<dbReference type="RefSeq" id="XP_028490489.1">
    <property type="nucleotide sequence ID" value="XM_028638047.1"/>
</dbReference>
<feature type="compositionally biased region" description="Low complexity" evidence="2">
    <location>
        <begin position="115"/>
        <end position="132"/>
    </location>
</feature>
<keyword evidence="1" id="KW-0175">Coiled coil</keyword>
<evidence type="ECO:0000313" key="3">
    <source>
        <dbReference type="EMBL" id="RNJ52331.1"/>
    </source>
</evidence>
<keyword evidence="4" id="KW-1185">Reference proteome</keyword>